<evidence type="ECO:0000313" key="2">
    <source>
        <dbReference type="Proteomes" id="UP000070589"/>
    </source>
</evidence>
<reference evidence="1 2" key="1">
    <citation type="journal article" date="2016" name="Sci. Rep.">
        <title>Metabolic traits of an uncultured archaeal lineage -MSBL1- from brine pools of the Red Sea.</title>
        <authorList>
            <person name="Mwirichia R."/>
            <person name="Alam I."/>
            <person name="Rashid M."/>
            <person name="Vinu M."/>
            <person name="Ba-Alawi W."/>
            <person name="Anthony Kamau A."/>
            <person name="Kamanda Ngugi D."/>
            <person name="Goker M."/>
            <person name="Klenk H.P."/>
            <person name="Bajic V."/>
            <person name="Stingl U."/>
        </authorList>
    </citation>
    <scope>NUCLEOTIDE SEQUENCE [LARGE SCALE GENOMIC DNA]</scope>
    <source>
        <strain evidence="1">SCGC-AAA259D14</strain>
    </source>
</reference>
<organism evidence="1 2">
    <name type="scientific">candidate division MSBL1 archaeon SCGC-AAA259D14</name>
    <dbReference type="NCBI Taxonomy" id="1698261"/>
    <lineage>
        <taxon>Archaea</taxon>
        <taxon>Methanobacteriati</taxon>
        <taxon>Methanobacteriota</taxon>
        <taxon>candidate division MSBL1</taxon>
    </lineage>
</organism>
<proteinExistence type="predicted"/>
<keyword evidence="2" id="KW-1185">Reference proteome</keyword>
<dbReference type="AlphaFoldDB" id="A0A133U7M9"/>
<dbReference type="Proteomes" id="UP000070589">
    <property type="component" value="Unassembled WGS sequence"/>
</dbReference>
<comment type="caution">
    <text evidence="1">The sequence shown here is derived from an EMBL/GenBank/DDBJ whole genome shotgun (WGS) entry which is preliminary data.</text>
</comment>
<protein>
    <submittedName>
        <fullName evidence="1">Uncharacterized protein</fullName>
    </submittedName>
</protein>
<name>A0A133U7M9_9EURY</name>
<gene>
    <name evidence="1" type="ORF">AKJ62_01335</name>
</gene>
<accession>A0A133U7M9</accession>
<dbReference type="EMBL" id="LHXL01000010">
    <property type="protein sequence ID" value="KXA90212.1"/>
    <property type="molecule type" value="Genomic_DNA"/>
</dbReference>
<evidence type="ECO:0000313" key="1">
    <source>
        <dbReference type="EMBL" id="KXA90212.1"/>
    </source>
</evidence>
<sequence>MSEEDYECVIDLEFANDLHEDIEEIAWHLINLGYIERNRSAVEYGLELLDILVRFATKSKLLEKQAKKELEGAGSE</sequence>